<evidence type="ECO:0000256" key="5">
    <source>
        <dbReference type="ARBA" id="ARBA00023180"/>
    </source>
</evidence>
<keyword evidence="2" id="KW-0645">Protease</keyword>
<proteinExistence type="inferred from homology"/>
<keyword evidence="4" id="KW-0378">Hydrolase</keyword>
<keyword evidence="3" id="KW-0732">Signal</keyword>
<name>A0ABQ9GL71_9NEOP</name>
<dbReference type="Gene3D" id="1.20.120.980">
    <property type="entry name" value="Serine carboxypeptidase S28, SKS domain"/>
    <property type="match status" value="1"/>
</dbReference>
<dbReference type="Pfam" id="PF05577">
    <property type="entry name" value="Peptidase_S28"/>
    <property type="match status" value="1"/>
</dbReference>
<dbReference type="InterPro" id="IPR042269">
    <property type="entry name" value="Ser_carbopepase_S28_SKS"/>
</dbReference>
<dbReference type="EMBL" id="JARBHB010000011">
    <property type="protein sequence ID" value="KAJ8872771.1"/>
    <property type="molecule type" value="Genomic_DNA"/>
</dbReference>
<keyword evidence="6" id="KW-1133">Transmembrane helix</keyword>
<protein>
    <recommendedName>
        <fullName evidence="9">Lysosomal Pro-X carboxypeptidase</fullName>
    </recommendedName>
</protein>
<evidence type="ECO:0000256" key="1">
    <source>
        <dbReference type="ARBA" id="ARBA00011079"/>
    </source>
</evidence>
<sequence>MVAKDMLCKRRIVAMWYQKVFSFIFFIYASFYFSETVGYEYEMKTFNVLLDHFSFALQQDTFPLRYAINDSYWKGNGGPIFFYTGNEGMIELFIENTGFMWEVAPDFDALIVFAEHRYYGKSLPFGNESFASPDKAGYLTSLQAIADFVDLIEFLKSNIRGAEKSPVIAMGGSYGGMLSAWFKIKYPHVIAGAIASSAPIWQFIGMNPCNTFAKTVTSDFTRESPECSNSIRHSWKAIDNVTATDEGKKWLSASWRLCENITDDNGGVYSLKNWLSEIYSDLAMMNFPYAAKFHHALPAYPIKVLCSYLNDSILPDRQLLESMFRAVSVYFNYTGDAECLNLDSSALYPDLGTDGWDYQTCTEVVQDMCQDGVDDMFVPYKFDFQGYSDSCYNQWGVRPSRTEGITLYGGRDISTASNIVFTNGLLDPWSGLGVLENVSETAVAFVMPDTPHHLDLRASNPADPASVRQVRQHLRHYMSRWIAEHKAASS</sequence>
<dbReference type="InterPro" id="IPR029058">
    <property type="entry name" value="AB_hydrolase_fold"/>
</dbReference>
<dbReference type="PANTHER" id="PTHR11010">
    <property type="entry name" value="PROTEASE S28 PRO-X CARBOXYPEPTIDASE-RELATED"/>
    <property type="match status" value="1"/>
</dbReference>
<evidence type="ECO:0000256" key="6">
    <source>
        <dbReference type="SAM" id="Phobius"/>
    </source>
</evidence>
<keyword evidence="5" id="KW-0325">Glycoprotein</keyword>
<evidence type="ECO:0000256" key="3">
    <source>
        <dbReference type="ARBA" id="ARBA00022729"/>
    </source>
</evidence>
<evidence type="ECO:0000256" key="4">
    <source>
        <dbReference type="ARBA" id="ARBA00022801"/>
    </source>
</evidence>
<feature type="transmembrane region" description="Helical" evidence="6">
    <location>
        <begin position="12"/>
        <end position="33"/>
    </location>
</feature>
<keyword evidence="6" id="KW-0812">Transmembrane</keyword>
<gene>
    <name evidence="7" type="ORF">PR048_026387</name>
</gene>
<dbReference type="PANTHER" id="PTHR11010:SF38">
    <property type="entry name" value="LYSOSOMAL PRO-X CARBOXYPEPTIDASE"/>
    <property type="match status" value="1"/>
</dbReference>
<evidence type="ECO:0008006" key="9">
    <source>
        <dbReference type="Google" id="ProtNLM"/>
    </source>
</evidence>
<comment type="caution">
    <text evidence="7">The sequence shown here is derived from an EMBL/GenBank/DDBJ whole genome shotgun (WGS) entry which is preliminary data.</text>
</comment>
<dbReference type="Gene3D" id="3.40.50.1820">
    <property type="entry name" value="alpha/beta hydrolase"/>
    <property type="match status" value="1"/>
</dbReference>
<organism evidence="7 8">
    <name type="scientific">Dryococelus australis</name>
    <dbReference type="NCBI Taxonomy" id="614101"/>
    <lineage>
        <taxon>Eukaryota</taxon>
        <taxon>Metazoa</taxon>
        <taxon>Ecdysozoa</taxon>
        <taxon>Arthropoda</taxon>
        <taxon>Hexapoda</taxon>
        <taxon>Insecta</taxon>
        <taxon>Pterygota</taxon>
        <taxon>Neoptera</taxon>
        <taxon>Polyneoptera</taxon>
        <taxon>Phasmatodea</taxon>
        <taxon>Verophasmatodea</taxon>
        <taxon>Anareolatae</taxon>
        <taxon>Phasmatidae</taxon>
        <taxon>Eurycanthinae</taxon>
        <taxon>Dryococelus</taxon>
    </lineage>
</organism>
<evidence type="ECO:0000313" key="8">
    <source>
        <dbReference type="Proteomes" id="UP001159363"/>
    </source>
</evidence>
<keyword evidence="8" id="KW-1185">Reference proteome</keyword>
<dbReference type="Proteomes" id="UP001159363">
    <property type="component" value="Chromosome 10"/>
</dbReference>
<evidence type="ECO:0000256" key="2">
    <source>
        <dbReference type="ARBA" id="ARBA00022670"/>
    </source>
</evidence>
<keyword evidence="6" id="KW-0472">Membrane</keyword>
<dbReference type="SUPFAM" id="SSF53474">
    <property type="entry name" value="alpha/beta-Hydrolases"/>
    <property type="match status" value="1"/>
</dbReference>
<accession>A0ABQ9GL71</accession>
<reference evidence="7 8" key="1">
    <citation type="submission" date="2023-02" db="EMBL/GenBank/DDBJ databases">
        <title>LHISI_Scaffold_Assembly.</title>
        <authorList>
            <person name="Stuart O.P."/>
            <person name="Cleave R."/>
            <person name="Magrath M.J.L."/>
            <person name="Mikheyev A.S."/>
        </authorList>
    </citation>
    <scope>NUCLEOTIDE SEQUENCE [LARGE SCALE GENOMIC DNA]</scope>
    <source>
        <strain evidence="7">Daus_M_001</strain>
        <tissue evidence="7">Leg muscle</tissue>
    </source>
</reference>
<comment type="similarity">
    <text evidence="1">Belongs to the peptidase S28 family.</text>
</comment>
<evidence type="ECO:0000313" key="7">
    <source>
        <dbReference type="EMBL" id="KAJ8872771.1"/>
    </source>
</evidence>
<dbReference type="InterPro" id="IPR008758">
    <property type="entry name" value="Peptidase_S28"/>
</dbReference>